<dbReference type="EMBL" id="AQFT01000117">
    <property type="protein sequence ID" value="EMZ22819.1"/>
    <property type="molecule type" value="Genomic_DNA"/>
</dbReference>
<keyword evidence="2" id="KW-1185">Reference proteome</keyword>
<keyword evidence="1" id="KW-0378">Hydrolase</keyword>
<dbReference type="InterPro" id="IPR006379">
    <property type="entry name" value="HAD-SF_hydro_IIB"/>
</dbReference>
<protein>
    <submittedName>
        <fullName evidence="1">Cof-like hydrolase</fullName>
    </submittedName>
</protein>
<dbReference type="SUPFAM" id="SSF56784">
    <property type="entry name" value="HAD-like"/>
    <property type="match status" value="1"/>
</dbReference>
<dbReference type="GO" id="GO:0016791">
    <property type="term" value="F:phosphatase activity"/>
    <property type="evidence" value="ECO:0007669"/>
    <property type="project" value="TreeGrafter"/>
</dbReference>
<dbReference type="OrthoDB" id="9810101at2"/>
<dbReference type="eggNOG" id="COG0561">
    <property type="taxonomic scope" value="Bacteria"/>
</dbReference>
<dbReference type="PRINTS" id="PR00119">
    <property type="entry name" value="CATATPASE"/>
</dbReference>
<dbReference type="GO" id="GO:0005829">
    <property type="term" value="C:cytosol"/>
    <property type="evidence" value="ECO:0007669"/>
    <property type="project" value="TreeGrafter"/>
</dbReference>
<dbReference type="GO" id="GO:0000287">
    <property type="term" value="F:magnesium ion binding"/>
    <property type="evidence" value="ECO:0007669"/>
    <property type="project" value="TreeGrafter"/>
</dbReference>
<dbReference type="InterPro" id="IPR036412">
    <property type="entry name" value="HAD-like_sf"/>
</dbReference>
<dbReference type="Pfam" id="PF08282">
    <property type="entry name" value="Hydrolase_3"/>
    <property type="match status" value="1"/>
</dbReference>
<accession>N2AEI5</accession>
<dbReference type="InterPro" id="IPR000150">
    <property type="entry name" value="Cof"/>
</dbReference>
<dbReference type="NCBIfam" id="TIGR00099">
    <property type="entry name" value="Cof-subfamily"/>
    <property type="match status" value="1"/>
</dbReference>
<comment type="caution">
    <text evidence="1">The sequence shown here is derived from an EMBL/GenBank/DDBJ whole genome shotgun (WGS) entry which is preliminary data.</text>
</comment>
<dbReference type="Gene3D" id="3.40.50.1000">
    <property type="entry name" value="HAD superfamily/HAD-like"/>
    <property type="match status" value="1"/>
</dbReference>
<dbReference type="InterPro" id="IPR023214">
    <property type="entry name" value="HAD_sf"/>
</dbReference>
<proteinExistence type="predicted"/>
<dbReference type="Proteomes" id="UP000012589">
    <property type="component" value="Unassembled WGS sequence"/>
</dbReference>
<name>N2AEI5_9FIRM</name>
<gene>
    <name evidence="1" type="ORF">C823_03864</name>
</gene>
<dbReference type="AlphaFoldDB" id="N2AEI5"/>
<dbReference type="PANTHER" id="PTHR10000">
    <property type="entry name" value="PHOSPHOSERINE PHOSPHATASE"/>
    <property type="match status" value="1"/>
</dbReference>
<dbReference type="HOGENOM" id="CLU_044146_7_2_9"/>
<dbReference type="PANTHER" id="PTHR10000:SF25">
    <property type="entry name" value="PHOSPHATASE YKRA-RELATED"/>
    <property type="match status" value="1"/>
</dbReference>
<dbReference type="NCBIfam" id="TIGR01484">
    <property type="entry name" value="HAD-SF-IIB"/>
    <property type="match status" value="1"/>
</dbReference>
<dbReference type="SFLD" id="SFLDS00003">
    <property type="entry name" value="Haloacid_Dehalogenase"/>
    <property type="match status" value="1"/>
</dbReference>
<reference evidence="1 2" key="1">
    <citation type="journal article" date="2014" name="Genome Announc.">
        <title>Draft genome sequences of the altered schaedler flora, a defined bacterial community from gnotobiotic mice.</title>
        <authorList>
            <person name="Wannemuehler M.J."/>
            <person name="Overstreet A.M."/>
            <person name="Ward D.V."/>
            <person name="Phillips G.J."/>
        </authorList>
    </citation>
    <scope>NUCLEOTIDE SEQUENCE [LARGE SCALE GENOMIC DNA]</scope>
    <source>
        <strain evidence="1 2">ASF492</strain>
    </source>
</reference>
<dbReference type="PATRIC" id="fig|1235802.3.peg.4085"/>
<dbReference type="STRING" id="1235802.C823_03864"/>
<evidence type="ECO:0000313" key="2">
    <source>
        <dbReference type="Proteomes" id="UP000012589"/>
    </source>
</evidence>
<dbReference type="PROSITE" id="PS01229">
    <property type="entry name" value="COF_2"/>
    <property type="match status" value="1"/>
</dbReference>
<dbReference type="Gene3D" id="3.30.1240.10">
    <property type="match status" value="1"/>
</dbReference>
<sequence>MKKAVFFDIDGTILDHENFIPRSTIEGIHKLRQKGNYAFLCTGRSRAFVHNPVILDIGFDGIVSGCGTMIEFHDEVVFYKKLEQDLIRRTVDFLKANHVSVIMEGRYKLYADPDDFVNDLYTVRLKKELGSDLVPVTGSENDWEVSKFSCTTEHADMEVVKPYLEKDYEIIMHEIPVMEVVPKGCSKGTGILKVCEMLDIPAADSYAFGDSANDLPMFEAAGCSIAMGNGTDLAKQSADYVTDALHEDGIYHALEHFGLC</sequence>
<organism evidence="1 2">
    <name type="scientific">Eubacterium plexicaudatum ASF492</name>
    <dbReference type="NCBI Taxonomy" id="1235802"/>
    <lineage>
        <taxon>Bacteria</taxon>
        <taxon>Bacillati</taxon>
        <taxon>Bacillota</taxon>
        <taxon>Clostridia</taxon>
        <taxon>Eubacteriales</taxon>
        <taxon>Eubacteriaceae</taxon>
        <taxon>Eubacterium</taxon>
    </lineage>
</organism>
<evidence type="ECO:0000313" key="1">
    <source>
        <dbReference type="EMBL" id="EMZ22819.1"/>
    </source>
</evidence>
<dbReference type="SFLD" id="SFLDG01140">
    <property type="entry name" value="C2.B:_Phosphomannomutase_and_P"/>
    <property type="match status" value="1"/>
</dbReference>